<keyword evidence="3" id="KW-0012">Acyltransferase</keyword>
<protein>
    <submittedName>
        <fullName evidence="3">Acyltransferase</fullName>
        <ecNumber evidence="3">2.3.1.-</ecNumber>
    </submittedName>
</protein>
<feature type="transmembrane region" description="Helical" evidence="1">
    <location>
        <begin position="271"/>
        <end position="288"/>
    </location>
</feature>
<feature type="domain" description="Acyltransferase 3" evidence="2">
    <location>
        <begin position="60"/>
        <end position="402"/>
    </location>
</feature>
<evidence type="ECO:0000313" key="4">
    <source>
        <dbReference type="Proteomes" id="UP001592528"/>
    </source>
</evidence>
<evidence type="ECO:0000259" key="2">
    <source>
        <dbReference type="Pfam" id="PF01757"/>
    </source>
</evidence>
<dbReference type="EMBL" id="JBHEZZ010000020">
    <property type="protein sequence ID" value="MFC1405314.1"/>
    <property type="molecule type" value="Genomic_DNA"/>
</dbReference>
<sequence>MSASFGPYPDGSFAEGSLADSTVQLRIPDAFRQAHGAAAAEAAEPGPEPAAPARKPGRDRYLDLLRALALVRVIVYHNFGWIWLPLVFPSMGVMFALAGSLMANSLKRPAWGVIRSRLRRLLPPMWLFGAIAVATMVYDGWGPNASGHPHWWWGELSFWVLPLSEPPFGAHLHGFHHLVDPTWAEQISVPLWYLRAYLWYVLLSPLLLKALRRLPWVTLLLPIALSVLINSGLVDQEGRLMEAATDFTTFGSCWLLGMAHHEGILKRLPRYVAPSIAPMILIAALWWLERAPSDNPAAGVDIEGVPVAQAVWSFGFVLMLLHLSPSWQQWPKPLERWNGLVSWLNARAVSVYLWHNVALVLSQPLIDQLWQVNFVYLHLRWLLMSQWLPLIVAIPLLVLFVTAFGWVEDVAAGRSPRLFPWPRRVRSRRRA</sequence>
<dbReference type="EC" id="2.3.1.-" evidence="3"/>
<dbReference type="InterPro" id="IPR002656">
    <property type="entry name" value="Acyl_transf_3_dom"/>
</dbReference>
<accession>A0ABV6UV20</accession>
<proteinExistence type="predicted"/>
<feature type="transmembrane region" description="Helical" evidence="1">
    <location>
        <begin position="386"/>
        <end position="407"/>
    </location>
</feature>
<evidence type="ECO:0000256" key="1">
    <source>
        <dbReference type="SAM" id="Phobius"/>
    </source>
</evidence>
<dbReference type="Pfam" id="PF01757">
    <property type="entry name" value="Acyl_transf_3"/>
    <property type="match status" value="1"/>
</dbReference>
<dbReference type="RefSeq" id="WP_084715371.1">
    <property type="nucleotide sequence ID" value="NZ_JBHEZZ010000020.1"/>
</dbReference>
<keyword evidence="1" id="KW-0472">Membrane</keyword>
<feature type="transmembrane region" description="Helical" evidence="1">
    <location>
        <begin position="90"/>
        <end position="106"/>
    </location>
</feature>
<feature type="transmembrane region" description="Helical" evidence="1">
    <location>
        <begin position="215"/>
        <end position="234"/>
    </location>
</feature>
<evidence type="ECO:0000313" key="3">
    <source>
        <dbReference type="EMBL" id="MFC1405314.1"/>
    </source>
</evidence>
<dbReference type="GO" id="GO:0016746">
    <property type="term" value="F:acyltransferase activity"/>
    <property type="evidence" value="ECO:0007669"/>
    <property type="project" value="UniProtKB-KW"/>
</dbReference>
<feature type="transmembrane region" description="Helical" evidence="1">
    <location>
        <begin position="118"/>
        <end position="138"/>
    </location>
</feature>
<feature type="transmembrane region" description="Helical" evidence="1">
    <location>
        <begin position="348"/>
        <end position="366"/>
    </location>
</feature>
<keyword evidence="1" id="KW-1133">Transmembrane helix</keyword>
<name>A0ABV6UV20_9ACTN</name>
<keyword evidence="4" id="KW-1185">Reference proteome</keyword>
<keyword evidence="3" id="KW-0808">Transferase</keyword>
<organism evidence="3 4">
    <name type="scientific">Streptacidiphilus cavernicola</name>
    <dbReference type="NCBI Taxonomy" id="3342716"/>
    <lineage>
        <taxon>Bacteria</taxon>
        <taxon>Bacillati</taxon>
        <taxon>Actinomycetota</taxon>
        <taxon>Actinomycetes</taxon>
        <taxon>Kitasatosporales</taxon>
        <taxon>Streptomycetaceae</taxon>
        <taxon>Streptacidiphilus</taxon>
    </lineage>
</organism>
<reference evidence="3 4" key="1">
    <citation type="submission" date="2024-09" db="EMBL/GenBank/DDBJ databases">
        <authorList>
            <person name="Lee S.D."/>
        </authorList>
    </citation>
    <scope>NUCLEOTIDE SEQUENCE [LARGE SCALE GENOMIC DNA]</scope>
    <source>
        <strain evidence="3 4">N1-5</strain>
    </source>
</reference>
<dbReference type="Proteomes" id="UP001592528">
    <property type="component" value="Unassembled WGS sequence"/>
</dbReference>
<feature type="transmembrane region" description="Helical" evidence="1">
    <location>
        <begin position="308"/>
        <end position="327"/>
    </location>
</feature>
<comment type="caution">
    <text evidence="3">The sequence shown here is derived from an EMBL/GenBank/DDBJ whole genome shotgun (WGS) entry which is preliminary data.</text>
</comment>
<gene>
    <name evidence="3" type="ORF">ACEZDJ_28925</name>
</gene>
<keyword evidence="1" id="KW-0812">Transmembrane</keyword>